<dbReference type="SMART" id="SM00448">
    <property type="entry name" value="REC"/>
    <property type="match status" value="1"/>
</dbReference>
<dbReference type="Proteomes" id="UP000309061">
    <property type="component" value="Chromosome"/>
</dbReference>
<dbReference type="Pfam" id="PF00072">
    <property type="entry name" value="Response_reg"/>
    <property type="match status" value="1"/>
</dbReference>
<accession>A0A6B8KA53</accession>
<evidence type="ECO:0000259" key="3">
    <source>
        <dbReference type="PROSITE" id="PS50109"/>
    </source>
</evidence>
<dbReference type="GO" id="GO:0000155">
    <property type="term" value="F:phosphorelay sensor kinase activity"/>
    <property type="evidence" value="ECO:0007669"/>
    <property type="project" value="InterPro"/>
</dbReference>
<evidence type="ECO:0000259" key="4">
    <source>
        <dbReference type="PROSITE" id="PS50110"/>
    </source>
</evidence>
<dbReference type="InterPro" id="IPR011006">
    <property type="entry name" value="CheY-like_superfamily"/>
</dbReference>
<keyword evidence="1 2" id="KW-0597">Phosphoprotein</keyword>
<dbReference type="CDD" id="cd17574">
    <property type="entry name" value="REC_OmpR"/>
    <property type="match status" value="1"/>
</dbReference>
<protein>
    <submittedName>
        <fullName evidence="5">Response regulator</fullName>
    </submittedName>
</protein>
<dbReference type="AlphaFoldDB" id="A0A6B8KA53"/>
<feature type="domain" description="Response regulatory" evidence="4">
    <location>
        <begin position="13"/>
        <end position="129"/>
    </location>
</feature>
<dbReference type="InterPro" id="IPR036097">
    <property type="entry name" value="HisK_dim/P_sf"/>
</dbReference>
<dbReference type="Gene3D" id="3.30.565.10">
    <property type="entry name" value="Histidine kinase-like ATPase, C-terminal domain"/>
    <property type="match status" value="1"/>
</dbReference>
<feature type="modified residue" description="4-aspartylphosphate" evidence="2">
    <location>
        <position position="62"/>
    </location>
</feature>
<keyword evidence="6" id="KW-1185">Reference proteome</keyword>
<dbReference type="PANTHER" id="PTHR43547">
    <property type="entry name" value="TWO-COMPONENT HISTIDINE KINASE"/>
    <property type="match status" value="1"/>
</dbReference>
<dbReference type="PROSITE" id="PS50109">
    <property type="entry name" value="HIS_KIN"/>
    <property type="match status" value="1"/>
</dbReference>
<dbReference type="SUPFAM" id="SSF52172">
    <property type="entry name" value="CheY-like"/>
    <property type="match status" value="1"/>
</dbReference>
<dbReference type="InterPro" id="IPR036890">
    <property type="entry name" value="HATPase_C_sf"/>
</dbReference>
<evidence type="ECO:0000256" key="1">
    <source>
        <dbReference type="ARBA" id="ARBA00022553"/>
    </source>
</evidence>
<reference evidence="5 6" key="1">
    <citation type="submission" date="2019-11" db="EMBL/GenBank/DDBJ databases">
        <title>The genome sequence of Methylocystis heyeri.</title>
        <authorList>
            <person name="Oshkin I.Y."/>
            <person name="Miroshnikov K."/>
            <person name="Dedysh S.N."/>
        </authorList>
    </citation>
    <scope>NUCLEOTIDE SEQUENCE [LARGE SCALE GENOMIC DNA]</scope>
    <source>
        <strain evidence="5 6">H2</strain>
    </source>
</reference>
<dbReference type="OrthoDB" id="9782655at2"/>
<evidence type="ECO:0000313" key="5">
    <source>
        <dbReference type="EMBL" id="QGM44312.1"/>
    </source>
</evidence>
<dbReference type="PANTHER" id="PTHR43547:SF2">
    <property type="entry name" value="HYBRID SIGNAL TRANSDUCTION HISTIDINE KINASE C"/>
    <property type="match status" value="1"/>
</dbReference>
<sequence length="388" mass="43014">MDSWTFVLEDKARILIVDDDPILVEFAKVHLATPQTTVESAADGLEGWNRLTTEDFDLALLDIEMPGLDGFGLLEKLRADPRFAQLPVVMLTGREDVASIDRAFRLGANSFITKPINWRKLSYSLKYVLRTTNMEAELLRERRRVEELSQLTSNMLSLIRMEMRAPISTIIGFANCIAQQIDGPISLKSYISYAQQIGASANHLQSSLLDLIQYAQLSSSDAKLAFDEYLASSVMDAALAGFYMSDTQSKTPVVVNKPAEDFYLLCDRHWLARALTHLIENACLRAGDSETVVFTLKRDTTGDVLFSIRSRSAREVDTAASASPQNVRLVHGLGAPFAGRIAELHDGSLKETQCAEDFETVEIRLPAARALESVTRLPPQPKLAANFS</sequence>
<evidence type="ECO:0000256" key="2">
    <source>
        <dbReference type="PROSITE-ProRule" id="PRU00169"/>
    </source>
</evidence>
<proteinExistence type="predicted"/>
<dbReference type="Gene3D" id="3.40.50.2300">
    <property type="match status" value="1"/>
</dbReference>
<dbReference type="SUPFAM" id="SSF47384">
    <property type="entry name" value="Homodimeric domain of signal transducing histidine kinase"/>
    <property type="match status" value="1"/>
</dbReference>
<dbReference type="KEGG" id="mhey:H2LOC_000560"/>
<name>A0A6B8KA53_9HYPH</name>
<organism evidence="5 6">
    <name type="scientific">Methylocystis heyeri</name>
    <dbReference type="NCBI Taxonomy" id="391905"/>
    <lineage>
        <taxon>Bacteria</taxon>
        <taxon>Pseudomonadati</taxon>
        <taxon>Pseudomonadota</taxon>
        <taxon>Alphaproteobacteria</taxon>
        <taxon>Hyphomicrobiales</taxon>
        <taxon>Methylocystaceae</taxon>
        <taxon>Methylocystis</taxon>
    </lineage>
</organism>
<evidence type="ECO:0000313" key="6">
    <source>
        <dbReference type="Proteomes" id="UP000309061"/>
    </source>
</evidence>
<dbReference type="RefSeq" id="WP_136494619.1">
    <property type="nucleotide sequence ID" value="NZ_CP046052.1"/>
</dbReference>
<feature type="domain" description="Histidine kinase" evidence="3">
    <location>
        <begin position="158"/>
        <end position="369"/>
    </location>
</feature>
<dbReference type="PROSITE" id="PS50110">
    <property type="entry name" value="RESPONSE_REGULATORY"/>
    <property type="match status" value="1"/>
</dbReference>
<gene>
    <name evidence="5" type="ORF">H2LOC_000560</name>
</gene>
<dbReference type="InterPro" id="IPR005467">
    <property type="entry name" value="His_kinase_dom"/>
</dbReference>
<dbReference type="SUPFAM" id="SSF55874">
    <property type="entry name" value="ATPase domain of HSP90 chaperone/DNA topoisomerase II/histidine kinase"/>
    <property type="match status" value="1"/>
</dbReference>
<dbReference type="EMBL" id="CP046052">
    <property type="protein sequence ID" value="QGM44312.1"/>
    <property type="molecule type" value="Genomic_DNA"/>
</dbReference>
<dbReference type="InterPro" id="IPR001789">
    <property type="entry name" value="Sig_transdc_resp-reg_receiver"/>
</dbReference>